<comment type="caution">
    <text evidence="1">The sequence shown here is derived from an EMBL/GenBank/DDBJ whole genome shotgun (WGS) entry which is preliminary data.</text>
</comment>
<name>A0ACB8QJI8_9AGAM</name>
<sequence length="395" mass="42829">MALVRLIICVSGVYAMFLLWAIAQERLSVPFETTGGEMPERFNSPQFLSLIQSLLCTLSALSYLLLRRAPGATVTQTLGLAPPSPTSNSTAKTNGTAMSNGSAKHASDPASASRTLLLRYAQCSFSITAAAPFGFAALQHVSYPAMVLAKSCKLVPVMLMNILLYRRAFAPHKYAVVVLVTMGITLFMFFGSESHSKTKSKGSSTEHPSAAHAVLGMIYLLINLALDGTTNSTQDEVFARAPWRVTGQQMMLWINAFSSLTTLLLVLLPLPHIPVLHPGPSFVAEAGQAISFVRTHPGALQPLLAFALCGAVGQLFIFETLEHFGSLTLVTVTLTRKLFTMLLSVVLYNHQLTAGQWAGAATVFAGISIEAWVKRRDVHAKRVLREQEKARIKEL</sequence>
<reference evidence="1" key="2">
    <citation type="journal article" date="2022" name="New Phytol.">
        <title>Evolutionary transition to the ectomycorrhizal habit in the genomes of a hyperdiverse lineage of mushroom-forming fungi.</title>
        <authorList>
            <person name="Looney B."/>
            <person name="Miyauchi S."/>
            <person name="Morin E."/>
            <person name="Drula E."/>
            <person name="Courty P.E."/>
            <person name="Kohler A."/>
            <person name="Kuo A."/>
            <person name="LaButti K."/>
            <person name="Pangilinan J."/>
            <person name="Lipzen A."/>
            <person name="Riley R."/>
            <person name="Andreopoulos W."/>
            <person name="He G."/>
            <person name="Johnson J."/>
            <person name="Nolan M."/>
            <person name="Tritt A."/>
            <person name="Barry K.W."/>
            <person name="Grigoriev I.V."/>
            <person name="Nagy L.G."/>
            <person name="Hibbett D."/>
            <person name="Henrissat B."/>
            <person name="Matheny P.B."/>
            <person name="Labbe J."/>
            <person name="Martin F.M."/>
        </authorList>
    </citation>
    <scope>NUCLEOTIDE SEQUENCE</scope>
    <source>
        <strain evidence="1">EC-137</strain>
    </source>
</reference>
<gene>
    <name evidence="1" type="ORF">K488DRAFT_86349</name>
</gene>
<reference evidence="1" key="1">
    <citation type="submission" date="2021-02" db="EMBL/GenBank/DDBJ databases">
        <authorList>
            <consortium name="DOE Joint Genome Institute"/>
            <person name="Ahrendt S."/>
            <person name="Looney B.P."/>
            <person name="Miyauchi S."/>
            <person name="Morin E."/>
            <person name="Drula E."/>
            <person name="Courty P.E."/>
            <person name="Chicoki N."/>
            <person name="Fauchery L."/>
            <person name="Kohler A."/>
            <person name="Kuo A."/>
            <person name="Labutti K."/>
            <person name="Pangilinan J."/>
            <person name="Lipzen A."/>
            <person name="Riley R."/>
            <person name="Andreopoulos W."/>
            <person name="He G."/>
            <person name="Johnson J."/>
            <person name="Barry K.W."/>
            <person name="Grigoriev I.V."/>
            <person name="Nagy L."/>
            <person name="Hibbett D."/>
            <person name="Henrissat B."/>
            <person name="Matheny P.B."/>
            <person name="Labbe J."/>
            <person name="Martin F."/>
        </authorList>
    </citation>
    <scope>NUCLEOTIDE SEQUENCE</scope>
    <source>
        <strain evidence="1">EC-137</strain>
    </source>
</reference>
<evidence type="ECO:0000313" key="2">
    <source>
        <dbReference type="Proteomes" id="UP000814128"/>
    </source>
</evidence>
<dbReference type="EMBL" id="MU273563">
    <property type="protein sequence ID" value="KAI0031904.1"/>
    <property type="molecule type" value="Genomic_DNA"/>
</dbReference>
<evidence type="ECO:0000313" key="1">
    <source>
        <dbReference type="EMBL" id="KAI0031904.1"/>
    </source>
</evidence>
<proteinExistence type="predicted"/>
<organism evidence="1 2">
    <name type="scientific">Vararia minispora EC-137</name>
    <dbReference type="NCBI Taxonomy" id="1314806"/>
    <lineage>
        <taxon>Eukaryota</taxon>
        <taxon>Fungi</taxon>
        <taxon>Dikarya</taxon>
        <taxon>Basidiomycota</taxon>
        <taxon>Agaricomycotina</taxon>
        <taxon>Agaricomycetes</taxon>
        <taxon>Russulales</taxon>
        <taxon>Lachnocladiaceae</taxon>
        <taxon>Vararia</taxon>
    </lineage>
</organism>
<dbReference type="Proteomes" id="UP000814128">
    <property type="component" value="Unassembled WGS sequence"/>
</dbReference>
<protein>
    <submittedName>
        <fullName evidence="1">UAA transporter</fullName>
    </submittedName>
</protein>
<keyword evidence="2" id="KW-1185">Reference proteome</keyword>
<accession>A0ACB8QJI8</accession>